<evidence type="ECO:0000313" key="4">
    <source>
        <dbReference type="Proteomes" id="UP000249819"/>
    </source>
</evidence>
<keyword evidence="4" id="KW-1185">Reference proteome</keyword>
<dbReference type="InterPro" id="IPR023809">
    <property type="entry name" value="Thiopep_bacteriocin_synth_dom"/>
</dbReference>
<dbReference type="InterPro" id="IPR006827">
    <property type="entry name" value="Lant_deHydtase_N"/>
</dbReference>
<reference evidence="3 4" key="1">
    <citation type="submission" date="2018-06" db="EMBL/GenBank/DDBJ databases">
        <title>Genomic Encyclopedia of Archaeal and Bacterial Type Strains, Phase II (KMG-II): from individual species to whole genera.</title>
        <authorList>
            <person name="Goeker M."/>
        </authorList>
    </citation>
    <scope>NUCLEOTIDE SEQUENCE [LARGE SCALE GENOMIC DNA]</scope>
    <source>
        <strain evidence="3 4">DSM 29821</strain>
    </source>
</reference>
<dbReference type="NCBIfam" id="TIGR03891">
    <property type="entry name" value="thiopep_ocin"/>
    <property type="match status" value="1"/>
</dbReference>
<dbReference type="RefSeq" id="WP_111590100.1">
    <property type="nucleotide sequence ID" value="NZ_QLMA01000001.1"/>
</dbReference>
<protein>
    <submittedName>
        <fullName evidence="3">Thiopeptide-type bacteriocin biosynthesis protein</fullName>
    </submittedName>
</protein>
<dbReference type="OrthoDB" id="1273722at2"/>
<sequence length="1059" mass="121149">MHDRFLMPQVKSFDFYLLRLPLLPYNTVKFLHAGNNRDVASLTATIKSLYLQPTLQEAIYLASPELHHALMDWLNGANDLRPAKQHKLVITLYKYLLRMCARSTPYGLFAGCAAGSITDNATEIVMSEDAYQRKARLDIQCLSAIADELIRDEEIANMLTFLPNSSIYRAGNTYRYYEYQIKENKRHYFLSSFSHNIYLEKILSIARNGATIQQLTAVLMDLSITADEAKSFISMLMENQILVSAFHPTLSGPDYLSTLVAKLNERDIKSPLRQLLSDAHHHLVAYENNGKSFNVIGELLQKVCPGMLSKDLVLTDLFHATTANQLNRRVVDRITAAISQLSVLNIGAPSVELTEFQQKFQQRYENRAIPLLTALDSENGIGYGLITGDKSSYTPIVDDLQLPSAPSISPNTWSSYHKLVLKKFIAAQQLHAKEIVLTTEDLEAIQTVSLPELPPTTTVLGTLLTPSAEKLDEGDFRFVLKSCGGSSALPLLARFGASNPALAAEMEKVAALEKNLFPDAIFAEIIHLPEGRTGNVLLRPKLFDYEIPFLGNASVDKEFQIPVSDLYVKVVNNRVVLFSQSLNKEVKPRLTSAHNYNNSLPIYKFLGDLQHQDYDMALMWDWNILQEQHFLPRVRFKEIILSRARWNLSATDFQRRESQGDTVALQEMLHQYQVPNQVLMVETDNELFLDLTCSMAQELLLQHLKKGDVILYESLMEDEQLFIRNNKGYFCNEVIFPLYNTQFKPRPSAIIPKKEKQVERTFNLGSEWLYAKIYCGPKSMDKLLTTAVFPIVNHLKMEGLADSWFFVRYQDPENHLRLRLHLTDPDQTQAVIQEINQALHDYTTNEIVYKIQFDTYSRELERYGPENILHCENLFHLDSELILELLPHIQSGNQEFYRWIFAVKATDILLTNFGLTLQQKIDTLSAVRDGLFQEFHGNNNLQFQLNNKYREYQDAINGILSASARSFPLADVIYDLFGQYQHNSQDSCTELRIACSDAVSQQQKRLQQLTSDLIHMMMNRFFVANQRLHELVVYHCLVKHYTGVLAKEKTSFHLRNILI</sequence>
<dbReference type="EMBL" id="QLMA01000001">
    <property type="protein sequence ID" value="RAJ87406.1"/>
    <property type="molecule type" value="Genomic_DNA"/>
</dbReference>
<accession>A0A327WD51</accession>
<dbReference type="Pfam" id="PF04738">
    <property type="entry name" value="Lant_dehydr_N"/>
    <property type="match status" value="1"/>
</dbReference>
<proteinExistence type="predicted"/>
<gene>
    <name evidence="3" type="ORF">CLV59_101156</name>
</gene>
<feature type="domain" description="Thiopeptide-type bacteriocin biosynthesis" evidence="2">
    <location>
        <begin position="768"/>
        <end position="1041"/>
    </location>
</feature>
<name>A0A327WD51_9BACT</name>
<comment type="caution">
    <text evidence="3">The sequence shown here is derived from an EMBL/GenBank/DDBJ whole genome shotgun (WGS) entry which is preliminary data.</text>
</comment>
<evidence type="ECO:0000313" key="3">
    <source>
        <dbReference type="EMBL" id="RAJ87406.1"/>
    </source>
</evidence>
<dbReference type="Pfam" id="PF14028">
    <property type="entry name" value="Lant_dehydr_C"/>
    <property type="match status" value="1"/>
</dbReference>
<evidence type="ECO:0000259" key="1">
    <source>
        <dbReference type="Pfam" id="PF04738"/>
    </source>
</evidence>
<dbReference type="Proteomes" id="UP000249819">
    <property type="component" value="Unassembled WGS sequence"/>
</dbReference>
<feature type="domain" description="Lantibiotic dehydratase N-terminal" evidence="1">
    <location>
        <begin position="52"/>
        <end position="700"/>
    </location>
</feature>
<dbReference type="AlphaFoldDB" id="A0A327WD51"/>
<evidence type="ECO:0000259" key="2">
    <source>
        <dbReference type="Pfam" id="PF14028"/>
    </source>
</evidence>
<organism evidence="3 4">
    <name type="scientific">Chitinophaga dinghuensis</name>
    <dbReference type="NCBI Taxonomy" id="1539050"/>
    <lineage>
        <taxon>Bacteria</taxon>
        <taxon>Pseudomonadati</taxon>
        <taxon>Bacteroidota</taxon>
        <taxon>Chitinophagia</taxon>
        <taxon>Chitinophagales</taxon>
        <taxon>Chitinophagaceae</taxon>
        <taxon>Chitinophaga</taxon>
    </lineage>
</organism>